<dbReference type="InterPro" id="IPR043129">
    <property type="entry name" value="ATPase_NBD"/>
</dbReference>
<evidence type="ECO:0000259" key="2">
    <source>
        <dbReference type="Pfam" id="PF05378"/>
    </source>
</evidence>
<organism evidence="3">
    <name type="scientific">freshwater metagenome</name>
    <dbReference type="NCBI Taxonomy" id="449393"/>
    <lineage>
        <taxon>unclassified sequences</taxon>
        <taxon>metagenomes</taxon>
        <taxon>ecological metagenomes</taxon>
    </lineage>
</organism>
<protein>
    <submittedName>
        <fullName evidence="3">Unannotated protein</fullName>
    </submittedName>
</protein>
<evidence type="ECO:0000259" key="1">
    <source>
        <dbReference type="Pfam" id="PF01968"/>
    </source>
</evidence>
<dbReference type="InterPro" id="IPR002821">
    <property type="entry name" value="Hydantoinase_A"/>
</dbReference>
<dbReference type="PANTHER" id="PTHR11365:SF10">
    <property type="entry name" value="HYDANTOINASE_OXOPROLINASE"/>
    <property type="match status" value="1"/>
</dbReference>
<dbReference type="Pfam" id="PF01968">
    <property type="entry name" value="Hydantoinase_A"/>
    <property type="match status" value="1"/>
</dbReference>
<accession>A0A6J6BGA9</accession>
<sequence>MSRLKIGIDVGGTNTDAVVVDEDGQVVASTKSATTLDPSDGIAKALSEVIAGVDKSKITQAMLGTTHPANAIIQRRNLQTVGVLRLAAPSSLAIRPGAAWPKDLHASVIGPSAIVGGGYEYDGREIAPLEEKAIREFAQKCKGKVSAIAVSCAFAPANYDQELRAGEILAEELGADFPVSLSHQVGQIGLLERENATILNASLFGVAEGVVNGFHSALMGHGLKVDSFLTQNDGTLMTAEEAIRLPILTVGSGPTNSMRGACALAKLSDALVIDVGGTSADCGILVDGFPRESAAAIEVGGVRTNFRMPDLISIGLGGGTIVRPDANGVKCGPDSVGYKVITEALINGGSTLTLSDISTKGGRLSGFGDASKLSGVSDEVVKQALAWVDEQIQNLCDRMKASRSTMPLIAVGGGSHLIPKHIPGIAEVITPNHHSVANAFGAAIAEASGTVDRVYRYAEQGREACLDEARRLATEAAVRAGADAKQVRITAVIEVPMSYLPGQGCRVQVKAAGPLAS</sequence>
<gene>
    <name evidence="3" type="ORF">UFOPK1419_00474</name>
</gene>
<dbReference type="Pfam" id="PF05378">
    <property type="entry name" value="Hydant_A_N"/>
    <property type="match status" value="1"/>
</dbReference>
<dbReference type="AlphaFoldDB" id="A0A6J6BGA9"/>
<evidence type="ECO:0000313" key="3">
    <source>
        <dbReference type="EMBL" id="CAB4537982.1"/>
    </source>
</evidence>
<name>A0A6J6BGA9_9ZZZZ</name>
<feature type="domain" description="Hydantoinase A/oxoprolinase" evidence="1">
    <location>
        <begin position="193"/>
        <end position="364"/>
    </location>
</feature>
<dbReference type="InterPro" id="IPR008040">
    <property type="entry name" value="Hydant_A_N"/>
</dbReference>
<dbReference type="SUPFAM" id="SSF53067">
    <property type="entry name" value="Actin-like ATPase domain"/>
    <property type="match status" value="1"/>
</dbReference>
<dbReference type="EMBL" id="CAEZSK010000046">
    <property type="protein sequence ID" value="CAB4537982.1"/>
    <property type="molecule type" value="Genomic_DNA"/>
</dbReference>
<dbReference type="PANTHER" id="PTHR11365">
    <property type="entry name" value="5-OXOPROLINASE RELATED"/>
    <property type="match status" value="1"/>
</dbReference>
<reference evidence="3" key="1">
    <citation type="submission" date="2020-05" db="EMBL/GenBank/DDBJ databases">
        <authorList>
            <person name="Chiriac C."/>
            <person name="Salcher M."/>
            <person name="Ghai R."/>
            <person name="Kavagutti S V."/>
        </authorList>
    </citation>
    <scope>NUCLEOTIDE SEQUENCE</scope>
</reference>
<proteinExistence type="predicted"/>
<dbReference type="InterPro" id="IPR045079">
    <property type="entry name" value="Oxoprolinase-like"/>
</dbReference>
<dbReference type="GO" id="GO:0016787">
    <property type="term" value="F:hydrolase activity"/>
    <property type="evidence" value="ECO:0007669"/>
    <property type="project" value="InterPro"/>
</dbReference>
<feature type="domain" description="Hydantoinase/oxoprolinase N-terminal" evidence="2">
    <location>
        <begin position="5"/>
        <end position="172"/>
    </location>
</feature>
<dbReference type="Gene3D" id="3.30.420.40">
    <property type="match status" value="1"/>
</dbReference>